<accession>A0A841JYK6</accession>
<dbReference type="EMBL" id="JACHEK010000002">
    <property type="protein sequence ID" value="MBB6143518.1"/>
    <property type="molecule type" value="Genomic_DNA"/>
</dbReference>
<evidence type="ECO:0008006" key="4">
    <source>
        <dbReference type="Google" id="ProtNLM"/>
    </source>
</evidence>
<dbReference type="OrthoDB" id="120644at2"/>
<dbReference type="AlphaFoldDB" id="A0A841JYK6"/>
<protein>
    <recommendedName>
        <fullName evidence="4">DUF3455 domain-containing protein</fullName>
    </recommendedName>
</protein>
<feature type="chain" id="PRO_5032432224" description="DUF3455 domain-containing protein" evidence="1">
    <location>
        <begin position="28"/>
        <end position="182"/>
    </location>
</feature>
<comment type="caution">
    <text evidence="2">The sequence shown here is derived from an EMBL/GenBank/DDBJ whole genome shotgun (WGS) entry which is preliminary data.</text>
</comment>
<keyword evidence="3" id="KW-1185">Reference proteome</keyword>
<feature type="signal peptide" evidence="1">
    <location>
        <begin position="1"/>
        <end position="27"/>
    </location>
</feature>
<reference evidence="2 3" key="1">
    <citation type="submission" date="2020-08" db="EMBL/GenBank/DDBJ databases">
        <title>Genomic Encyclopedia of Type Strains, Phase IV (KMG-IV): sequencing the most valuable type-strain genomes for metagenomic binning, comparative biology and taxonomic classification.</title>
        <authorList>
            <person name="Goeker M."/>
        </authorList>
    </citation>
    <scope>NUCLEOTIDE SEQUENCE [LARGE SCALE GENOMIC DNA]</scope>
    <source>
        <strain evidence="2 3">DSM 103733</strain>
    </source>
</reference>
<organism evidence="2 3">
    <name type="scientific">Silvibacterium bohemicum</name>
    <dbReference type="NCBI Taxonomy" id="1577686"/>
    <lineage>
        <taxon>Bacteria</taxon>
        <taxon>Pseudomonadati</taxon>
        <taxon>Acidobacteriota</taxon>
        <taxon>Terriglobia</taxon>
        <taxon>Terriglobales</taxon>
        <taxon>Acidobacteriaceae</taxon>
        <taxon>Silvibacterium</taxon>
    </lineage>
</organism>
<evidence type="ECO:0000256" key="1">
    <source>
        <dbReference type="SAM" id="SignalP"/>
    </source>
</evidence>
<evidence type="ECO:0000313" key="3">
    <source>
        <dbReference type="Proteomes" id="UP000538666"/>
    </source>
</evidence>
<dbReference type="RefSeq" id="WP_050062380.1">
    <property type="nucleotide sequence ID" value="NZ_JACHEK010000002.1"/>
</dbReference>
<dbReference type="Proteomes" id="UP000538666">
    <property type="component" value="Unassembled WGS sequence"/>
</dbReference>
<keyword evidence="1" id="KW-0732">Signal</keyword>
<gene>
    <name evidence="2" type="ORF">HNQ77_001462</name>
</gene>
<proteinExistence type="predicted"/>
<evidence type="ECO:0000313" key="2">
    <source>
        <dbReference type="EMBL" id="MBB6143518.1"/>
    </source>
</evidence>
<name>A0A841JYK6_9BACT</name>
<sequence length="182" mass="19464">MRFVSSIRAVGLLLCLTFSVATLPSLAQSATPQPEAILHSADMVKLIPGSVFFRGQTATTQIRNAGGVRFADGRYALASLVDNSGYSTGIQEKYQAYLITEVPLSFGGHTLAPGAYGAGIVRSADSLQFVVQDLGAHDLIQTAAANDAKLHRPTPLQVVAGSAPGKYRLYFGRNYVEFERTQ</sequence>